<dbReference type="EMBL" id="NMUH01002381">
    <property type="protein sequence ID" value="MQL99623.1"/>
    <property type="molecule type" value="Genomic_DNA"/>
</dbReference>
<evidence type="ECO:0000313" key="3">
    <source>
        <dbReference type="Proteomes" id="UP000652761"/>
    </source>
</evidence>
<keyword evidence="1" id="KW-0472">Membrane</keyword>
<dbReference type="Proteomes" id="UP000652761">
    <property type="component" value="Unassembled WGS sequence"/>
</dbReference>
<feature type="transmembrane region" description="Helical" evidence="1">
    <location>
        <begin position="44"/>
        <end position="64"/>
    </location>
</feature>
<dbReference type="AlphaFoldDB" id="A0A843W5V9"/>
<name>A0A843W5V9_COLES</name>
<sequence length="91" mass="9972">MCAACRARSGVADVRSGKATLEAVAIRFGQTKLFQVLLDQGEELLRLFGAIWCFCGVLVAISTWGRCMEWGRRRAIAGVSILRGGREIPPF</sequence>
<organism evidence="2 3">
    <name type="scientific">Colocasia esculenta</name>
    <name type="common">Wild taro</name>
    <name type="synonym">Arum esculentum</name>
    <dbReference type="NCBI Taxonomy" id="4460"/>
    <lineage>
        <taxon>Eukaryota</taxon>
        <taxon>Viridiplantae</taxon>
        <taxon>Streptophyta</taxon>
        <taxon>Embryophyta</taxon>
        <taxon>Tracheophyta</taxon>
        <taxon>Spermatophyta</taxon>
        <taxon>Magnoliopsida</taxon>
        <taxon>Liliopsida</taxon>
        <taxon>Araceae</taxon>
        <taxon>Aroideae</taxon>
        <taxon>Colocasieae</taxon>
        <taxon>Colocasia</taxon>
    </lineage>
</organism>
<reference evidence="2" key="1">
    <citation type="submission" date="2017-07" db="EMBL/GenBank/DDBJ databases">
        <title>Taro Niue Genome Assembly and Annotation.</title>
        <authorList>
            <person name="Atibalentja N."/>
            <person name="Keating K."/>
            <person name="Fields C.J."/>
        </authorList>
    </citation>
    <scope>NUCLEOTIDE SEQUENCE</scope>
    <source>
        <strain evidence="2">Niue_2</strain>
        <tissue evidence="2">Leaf</tissue>
    </source>
</reference>
<evidence type="ECO:0000313" key="2">
    <source>
        <dbReference type="EMBL" id="MQL99623.1"/>
    </source>
</evidence>
<proteinExistence type="predicted"/>
<evidence type="ECO:0000256" key="1">
    <source>
        <dbReference type="SAM" id="Phobius"/>
    </source>
</evidence>
<keyword evidence="3" id="KW-1185">Reference proteome</keyword>
<keyword evidence="1" id="KW-1133">Transmembrane helix</keyword>
<keyword evidence="1" id="KW-0812">Transmembrane</keyword>
<protein>
    <submittedName>
        <fullName evidence="2">Uncharacterized protein</fullName>
    </submittedName>
</protein>
<gene>
    <name evidence="2" type="ORF">Taro_032344</name>
</gene>
<accession>A0A843W5V9</accession>
<comment type="caution">
    <text evidence="2">The sequence shown here is derived from an EMBL/GenBank/DDBJ whole genome shotgun (WGS) entry which is preliminary data.</text>
</comment>